<evidence type="ECO:0000256" key="5">
    <source>
        <dbReference type="ARBA" id="ARBA00023136"/>
    </source>
</evidence>
<dbReference type="InterPro" id="IPR000620">
    <property type="entry name" value="EamA_dom"/>
</dbReference>
<dbReference type="EMBL" id="JBHUPD010000004">
    <property type="protein sequence ID" value="MFD2874423.1"/>
    <property type="molecule type" value="Genomic_DNA"/>
</dbReference>
<gene>
    <name evidence="8" type="ORF">ACFS5N_18215</name>
</gene>
<dbReference type="PANTHER" id="PTHR42920:SF5">
    <property type="entry name" value="EAMA DOMAIN-CONTAINING PROTEIN"/>
    <property type="match status" value="1"/>
</dbReference>
<protein>
    <submittedName>
        <fullName evidence="8">DMT family transporter</fullName>
    </submittedName>
</protein>
<evidence type="ECO:0000313" key="8">
    <source>
        <dbReference type="EMBL" id="MFD2874423.1"/>
    </source>
</evidence>
<evidence type="ECO:0000256" key="6">
    <source>
        <dbReference type="SAM" id="Phobius"/>
    </source>
</evidence>
<keyword evidence="2" id="KW-1003">Cell membrane</keyword>
<feature type="transmembrane region" description="Helical" evidence="6">
    <location>
        <begin position="115"/>
        <end position="138"/>
    </location>
</feature>
<keyword evidence="5 6" id="KW-0472">Membrane</keyword>
<feature type="domain" description="EamA" evidence="7">
    <location>
        <begin position="143"/>
        <end position="277"/>
    </location>
</feature>
<feature type="transmembrane region" description="Helical" evidence="6">
    <location>
        <begin position="235"/>
        <end position="254"/>
    </location>
</feature>
<comment type="caution">
    <text evidence="8">The sequence shown here is derived from an EMBL/GenBank/DDBJ whole genome shotgun (WGS) entry which is preliminary data.</text>
</comment>
<evidence type="ECO:0000259" key="7">
    <source>
        <dbReference type="Pfam" id="PF00892"/>
    </source>
</evidence>
<dbReference type="PANTHER" id="PTHR42920">
    <property type="entry name" value="OS03G0707200 PROTEIN-RELATED"/>
    <property type="match status" value="1"/>
</dbReference>
<feature type="transmembrane region" description="Helical" evidence="6">
    <location>
        <begin position="260"/>
        <end position="278"/>
    </location>
</feature>
<feature type="transmembrane region" description="Helical" evidence="6">
    <location>
        <begin position="33"/>
        <end position="49"/>
    </location>
</feature>
<keyword evidence="4 6" id="KW-1133">Transmembrane helix</keyword>
<keyword evidence="3 6" id="KW-0812">Transmembrane</keyword>
<comment type="subcellular location">
    <subcellularLocation>
        <location evidence="1">Cell membrane</location>
        <topology evidence="1">Multi-pass membrane protein</topology>
    </subcellularLocation>
</comment>
<evidence type="ECO:0000256" key="4">
    <source>
        <dbReference type="ARBA" id="ARBA00022989"/>
    </source>
</evidence>
<dbReference type="InterPro" id="IPR037185">
    <property type="entry name" value="EmrE-like"/>
</dbReference>
<feature type="domain" description="EamA" evidence="7">
    <location>
        <begin position="7"/>
        <end position="131"/>
    </location>
</feature>
<keyword evidence="9" id="KW-1185">Reference proteome</keyword>
<feature type="transmembrane region" description="Helical" evidence="6">
    <location>
        <begin position="144"/>
        <end position="162"/>
    </location>
</feature>
<dbReference type="InterPro" id="IPR051258">
    <property type="entry name" value="Diverse_Substrate_Transporter"/>
</dbReference>
<reference evidence="9" key="1">
    <citation type="journal article" date="2019" name="Int. J. Syst. Evol. Microbiol.">
        <title>The Global Catalogue of Microorganisms (GCM) 10K type strain sequencing project: providing services to taxonomists for standard genome sequencing and annotation.</title>
        <authorList>
            <consortium name="The Broad Institute Genomics Platform"/>
            <consortium name="The Broad Institute Genome Sequencing Center for Infectious Disease"/>
            <person name="Wu L."/>
            <person name="Ma J."/>
        </authorList>
    </citation>
    <scope>NUCLEOTIDE SEQUENCE [LARGE SCALE GENOMIC DNA]</scope>
    <source>
        <strain evidence="9">KCTC 22437</strain>
    </source>
</reference>
<dbReference type="RefSeq" id="WP_377189072.1">
    <property type="nucleotide sequence ID" value="NZ_JBHUPD010000004.1"/>
</dbReference>
<feature type="transmembrane region" description="Helical" evidence="6">
    <location>
        <begin position="205"/>
        <end position="223"/>
    </location>
</feature>
<feature type="transmembrane region" description="Helical" evidence="6">
    <location>
        <begin position="86"/>
        <end position="108"/>
    </location>
</feature>
<evidence type="ECO:0000256" key="3">
    <source>
        <dbReference type="ARBA" id="ARBA00022692"/>
    </source>
</evidence>
<name>A0ABW5YGA8_9SPHI</name>
<sequence>MNPKLSLAIGIICISFSPVLVKTADASPIVCAFYRIFFAWVCLLPYCLYKRNLKMARKEIMLALIGGLVFASDIAVWNLSLKMISATVSTLLANLAPVWVGLLSYLLFGKRSGRLFWAGTFIAITGMVILVGYANLIHLQLNMGIIYAVLASLFYSIYILITKDILKRIDTIPFMFYNMLAAGVFLLILSLVMGKDLFHYNTITWISLAAMGIVCQLVGWITINYAISYIEPTKTAVALLSQTVFAGLLAVFMLGETLALKEIIGSVIVLVGIAVTFLKPKMQNV</sequence>
<dbReference type="Pfam" id="PF00892">
    <property type="entry name" value="EamA"/>
    <property type="match status" value="2"/>
</dbReference>
<accession>A0ABW5YGA8</accession>
<feature type="transmembrane region" description="Helical" evidence="6">
    <location>
        <begin position="61"/>
        <end position="80"/>
    </location>
</feature>
<dbReference type="Proteomes" id="UP001597557">
    <property type="component" value="Unassembled WGS sequence"/>
</dbReference>
<organism evidence="8 9">
    <name type="scientific">Mucilaginibacter ximonensis</name>
    <dbReference type="NCBI Taxonomy" id="538021"/>
    <lineage>
        <taxon>Bacteria</taxon>
        <taxon>Pseudomonadati</taxon>
        <taxon>Bacteroidota</taxon>
        <taxon>Sphingobacteriia</taxon>
        <taxon>Sphingobacteriales</taxon>
        <taxon>Sphingobacteriaceae</taxon>
        <taxon>Mucilaginibacter</taxon>
    </lineage>
</organism>
<evidence type="ECO:0000256" key="1">
    <source>
        <dbReference type="ARBA" id="ARBA00004651"/>
    </source>
</evidence>
<feature type="transmembrane region" description="Helical" evidence="6">
    <location>
        <begin position="174"/>
        <end position="193"/>
    </location>
</feature>
<proteinExistence type="predicted"/>
<dbReference type="SUPFAM" id="SSF103481">
    <property type="entry name" value="Multidrug resistance efflux transporter EmrE"/>
    <property type="match status" value="2"/>
</dbReference>
<evidence type="ECO:0000256" key="2">
    <source>
        <dbReference type="ARBA" id="ARBA00022475"/>
    </source>
</evidence>
<evidence type="ECO:0000313" key="9">
    <source>
        <dbReference type="Proteomes" id="UP001597557"/>
    </source>
</evidence>